<name>A0A2N5TA30_9BASI</name>
<sequence>MLHTSIVAAYDTDPFCVALKKVLSLREDSTIVDNLMFVDGQLVIPNTHSIQKNLINKEHVRLGHLGFIKTLTELHRKFFWTHMSRDVKNASKVCTTLPLTLLDH</sequence>
<dbReference type="Gene3D" id="1.10.340.70">
    <property type="match status" value="1"/>
</dbReference>
<gene>
    <name evidence="2" type="ORF">PCASD_15891</name>
</gene>
<dbReference type="InterPro" id="IPR041588">
    <property type="entry name" value="Integrase_H2C2"/>
</dbReference>
<dbReference type="Pfam" id="PF17921">
    <property type="entry name" value="Integrase_H2C2"/>
    <property type="match status" value="1"/>
</dbReference>
<comment type="caution">
    <text evidence="2">The sequence shown here is derived from an EMBL/GenBank/DDBJ whole genome shotgun (WGS) entry which is preliminary data.</text>
</comment>
<reference evidence="2 3" key="1">
    <citation type="submission" date="2017-11" db="EMBL/GenBank/DDBJ databases">
        <title>De novo assembly and phasing of dikaryotic genomes from two isolates of Puccinia coronata f. sp. avenae, the causal agent of oat crown rust.</title>
        <authorList>
            <person name="Miller M.E."/>
            <person name="Zhang Y."/>
            <person name="Omidvar V."/>
            <person name="Sperschneider J."/>
            <person name="Schwessinger B."/>
            <person name="Raley C."/>
            <person name="Palmer J.M."/>
            <person name="Garnica D."/>
            <person name="Upadhyaya N."/>
            <person name="Rathjen J."/>
            <person name="Taylor J.M."/>
            <person name="Park R.F."/>
            <person name="Dodds P.N."/>
            <person name="Hirsch C.D."/>
            <person name="Kianian S.F."/>
            <person name="Figueroa M."/>
        </authorList>
    </citation>
    <scope>NUCLEOTIDE SEQUENCE [LARGE SCALE GENOMIC DNA]</scope>
    <source>
        <strain evidence="2">12SD80</strain>
    </source>
</reference>
<accession>A0A2N5TA30</accession>
<protein>
    <recommendedName>
        <fullName evidence="1">Integrase zinc-binding domain-containing protein</fullName>
    </recommendedName>
</protein>
<dbReference type="Proteomes" id="UP000235392">
    <property type="component" value="Unassembled WGS sequence"/>
</dbReference>
<evidence type="ECO:0000313" key="3">
    <source>
        <dbReference type="Proteomes" id="UP000235392"/>
    </source>
</evidence>
<proteinExistence type="predicted"/>
<evidence type="ECO:0000313" key="2">
    <source>
        <dbReference type="EMBL" id="PLW22361.1"/>
    </source>
</evidence>
<evidence type="ECO:0000259" key="1">
    <source>
        <dbReference type="Pfam" id="PF17921"/>
    </source>
</evidence>
<feature type="domain" description="Integrase zinc-binding" evidence="1">
    <location>
        <begin position="48"/>
        <end position="96"/>
    </location>
</feature>
<organism evidence="2 3">
    <name type="scientific">Puccinia coronata f. sp. avenae</name>
    <dbReference type="NCBI Taxonomy" id="200324"/>
    <lineage>
        <taxon>Eukaryota</taxon>
        <taxon>Fungi</taxon>
        <taxon>Dikarya</taxon>
        <taxon>Basidiomycota</taxon>
        <taxon>Pucciniomycotina</taxon>
        <taxon>Pucciniomycetes</taxon>
        <taxon>Pucciniales</taxon>
        <taxon>Pucciniaceae</taxon>
        <taxon>Puccinia</taxon>
    </lineage>
</organism>
<dbReference type="AlphaFoldDB" id="A0A2N5TA30"/>
<dbReference type="EMBL" id="PGCI01000666">
    <property type="protein sequence ID" value="PLW22361.1"/>
    <property type="molecule type" value="Genomic_DNA"/>
</dbReference>